<gene>
    <name evidence="1" type="ORF">EVAR_63765_1</name>
</gene>
<keyword evidence="2" id="KW-1185">Reference proteome</keyword>
<evidence type="ECO:0000313" key="2">
    <source>
        <dbReference type="Proteomes" id="UP000299102"/>
    </source>
</evidence>
<sequence length="87" mass="9645">MLEVKVNRIAIGNKKQISADAGAADVALAAFIFGLSEWRSYEMNLVSKTERVSAEGMRWDVTWVIRLMTCTRLRRSPAGAASCEEPL</sequence>
<reference evidence="1 2" key="1">
    <citation type="journal article" date="2019" name="Commun. Biol.">
        <title>The bagworm genome reveals a unique fibroin gene that provides high tensile strength.</title>
        <authorList>
            <person name="Kono N."/>
            <person name="Nakamura H."/>
            <person name="Ohtoshi R."/>
            <person name="Tomita M."/>
            <person name="Numata K."/>
            <person name="Arakawa K."/>
        </authorList>
    </citation>
    <scope>NUCLEOTIDE SEQUENCE [LARGE SCALE GENOMIC DNA]</scope>
</reference>
<name>A0A4C1ZQB8_EUMVA</name>
<dbReference type="EMBL" id="BGZK01002045">
    <property type="protein sequence ID" value="GBP89938.1"/>
    <property type="molecule type" value="Genomic_DNA"/>
</dbReference>
<protein>
    <submittedName>
        <fullName evidence="1">Uncharacterized protein</fullName>
    </submittedName>
</protein>
<accession>A0A4C1ZQB8</accession>
<dbReference type="Proteomes" id="UP000299102">
    <property type="component" value="Unassembled WGS sequence"/>
</dbReference>
<proteinExistence type="predicted"/>
<organism evidence="1 2">
    <name type="scientific">Eumeta variegata</name>
    <name type="common">Bagworm moth</name>
    <name type="synonym">Eumeta japonica</name>
    <dbReference type="NCBI Taxonomy" id="151549"/>
    <lineage>
        <taxon>Eukaryota</taxon>
        <taxon>Metazoa</taxon>
        <taxon>Ecdysozoa</taxon>
        <taxon>Arthropoda</taxon>
        <taxon>Hexapoda</taxon>
        <taxon>Insecta</taxon>
        <taxon>Pterygota</taxon>
        <taxon>Neoptera</taxon>
        <taxon>Endopterygota</taxon>
        <taxon>Lepidoptera</taxon>
        <taxon>Glossata</taxon>
        <taxon>Ditrysia</taxon>
        <taxon>Tineoidea</taxon>
        <taxon>Psychidae</taxon>
        <taxon>Oiketicinae</taxon>
        <taxon>Eumeta</taxon>
    </lineage>
</organism>
<evidence type="ECO:0000313" key="1">
    <source>
        <dbReference type="EMBL" id="GBP89938.1"/>
    </source>
</evidence>
<dbReference type="AlphaFoldDB" id="A0A4C1ZQB8"/>
<comment type="caution">
    <text evidence="1">The sequence shown here is derived from an EMBL/GenBank/DDBJ whole genome shotgun (WGS) entry which is preliminary data.</text>
</comment>